<dbReference type="Proteomes" id="UP000824120">
    <property type="component" value="Chromosome 3"/>
</dbReference>
<evidence type="ECO:0000256" key="1">
    <source>
        <dbReference type="SAM" id="Phobius"/>
    </source>
</evidence>
<reference evidence="2 3" key="1">
    <citation type="submission" date="2020-09" db="EMBL/GenBank/DDBJ databases">
        <title>De no assembly of potato wild relative species, Solanum commersonii.</title>
        <authorList>
            <person name="Cho K."/>
        </authorList>
    </citation>
    <scope>NUCLEOTIDE SEQUENCE [LARGE SCALE GENOMIC DNA]</scope>
    <source>
        <strain evidence="2">LZ3.2</strain>
        <tissue evidence="2">Leaf</tissue>
    </source>
</reference>
<sequence length="164" mass="19043">MMKFQKEPLIMLRNKKRTSPPEDNEIIIHSHNNEDENIERSKNGDLTIIPFENQESAIHPTDVMFVDSFGVTHPAYPLMEAETSRGEEEETRTWSDSVVLKMILIVGEQNHQRKRVISHMMMAMIFHCCILATGMGIWTGQENSRLKEELAYDLSNRLKKKEDL</sequence>
<proteinExistence type="predicted"/>
<gene>
    <name evidence="2" type="ORF">H5410_014292</name>
</gene>
<dbReference type="EMBL" id="JACXVP010000003">
    <property type="protein sequence ID" value="KAG5614468.1"/>
    <property type="molecule type" value="Genomic_DNA"/>
</dbReference>
<organism evidence="2 3">
    <name type="scientific">Solanum commersonii</name>
    <name type="common">Commerson's wild potato</name>
    <name type="synonym">Commerson's nightshade</name>
    <dbReference type="NCBI Taxonomy" id="4109"/>
    <lineage>
        <taxon>Eukaryota</taxon>
        <taxon>Viridiplantae</taxon>
        <taxon>Streptophyta</taxon>
        <taxon>Embryophyta</taxon>
        <taxon>Tracheophyta</taxon>
        <taxon>Spermatophyta</taxon>
        <taxon>Magnoliopsida</taxon>
        <taxon>eudicotyledons</taxon>
        <taxon>Gunneridae</taxon>
        <taxon>Pentapetalae</taxon>
        <taxon>asterids</taxon>
        <taxon>lamiids</taxon>
        <taxon>Solanales</taxon>
        <taxon>Solanaceae</taxon>
        <taxon>Solanoideae</taxon>
        <taxon>Solaneae</taxon>
        <taxon>Solanum</taxon>
    </lineage>
</organism>
<dbReference type="AlphaFoldDB" id="A0A9J5ZQY7"/>
<protein>
    <submittedName>
        <fullName evidence="2">Uncharacterized protein</fullName>
    </submittedName>
</protein>
<comment type="caution">
    <text evidence="2">The sequence shown here is derived from an EMBL/GenBank/DDBJ whole genome shotgun (WGS) entry which is preliminary data.</text>
</comment>
<evidence type="ECO:0000313" key="2">
    <source>
        <dbReference type="EMBL" id="KAG5614468.1"/>
    </source>
</evidence>
<accession>A0A9J5ZQY7</accession>
<evidence type="ECO:0000313" key="3">
    <source>
        <dbReference type="Proteomes" id="UP000824120"/>
    </source>
</evidence>
<keyword evidence="1" id="KW-0472">Membrane</keyword>
<keyword evidence="1" id="KW-0812">Transmembrane</keyword>
<keyword evidence="1" id="KW-1133">Transmembrane helix</keyword>
<keyword evidence="3" id="KW-1185">Reference proteome</keyword>
<name>A0A9J5ZQY7_SOLCO</name>
<feature type="transmembrane region" description="Helical" evidence="1">
    <location>
        <begin position="120"/>
        <end position="138"/>
    </location>
</feature>